<dbReference type="PROSITE" id="PS00028">
    <property type="entry name" value="ZINC_FINGER_C2H2_1"/>
    <property type="match status" value="2"/>
</dbReference>
<protein>
    <recommendedName>
        <fullName evidence="10">C2H2-type domain-containing protein</fullName>
    </recommendedName>
</protein>
<evidence type="ECO:0000313" key="11">
    <source>
        <dbReference type="EMBL" id="CAH9114420.1"/>
    </source>
</evidence>
<dbReference type="Gene3D" id="3.30.160.60">
    <property type="entry name" value="Classic Zinc Finger"/>
    <property type="match status" value="1"/>
</dbReference>
<evidence type="ECO:0000256" key="9">
    <source>
        <dbReference type="PROSITE-ProRule" id="PRU00042"/>
    </source>
</evidence>
<keyword evidence="6" id="KW-0805">Transcription regulation</keyword>
<name>A0AAV0E1G0_9ASTE</name>
<organism evidence="11 13">
    <name type="scientific">Cuscuta epithymum</name>
    <dbReference type="NCBI Taxonomy" id="186058"/>
    <lineage>
        <taxon>Eukaryota</taxon>
        <taxon>Viridiplantae</taxon>
        <taxon>Streptophyta</taxon>
        <taxon>Embryophyta</taxon>
        <taxon>Tracheophyta</taxon>
        <taxon>Spermatophyta</taxon>
        <taxon>Magnoliopsida</taxon>
        <taxon>eudicotyledons</taxon>
        <taxon>Gunneridae</taxon>
        <taxon>Pentapetalae</taxon>
        <taxon>asterids</taxon>
        <taxon>lamiids</taxon>
        <taxon>Solanales</taxon>
        <taxon>Convolvulaceae</taxon>
        <taxon>Cuscuteae</taxon>
        <taxon>Cuscuta</taxon>
        <taxon>Cuscuta subgen. Cuscuta</taxon>
    </lineage>
</organism>
<comment type="subcellular location">
    <subcellularLocation>
        <location evidence="1">Nucleus</location>
    </subcellularLocation>
</comment>
<dbReference type="SMART" id="SM00355">
    <property type="entry name" value="ZnF_C2H2"/>
    <property type="match status" value="2"/>
</dbReference>
<dbReference type="EMBL" id="CAMAPF010000224">
    <property type="protein sequence ID" value="CAH9114420.1"/>
    <property type="molecule type" value="Genomic_DNA"/>
</dbReference>
<proteinExistence type="predicted"/>
<evidence type="ECO:0000313" key="13">
    <source>
        <dbReference type="Proteomes" id="UP001152523"/>
    </source>
</evidence>
<evidence type="ECO:0000256" key="2">
    <source>
        <dbReference type="ARBA" id="ARBA00022723"/>
    </source>
</evidence>
<dbReference type="PANTHER" id="PTHR26374">
    <property type="entry name" value="ZINC FINGER PROTEIN ZAT5"/>
    <property type="match status" value="1"/>
</dbReference>
<gene>
    <name evidence="11" type="ORF">CEPIT_LOCUS20725</name>
    <name evidence="12" type="ORF">CEPIT_LOCUS43650</name>
</gene>
<keyword evidence="5" id="KW-0862">Zinc</keyword>
<dbReference type="GO" id="GO:0005634">
    <property type="term" value="C:nucleus"/>
    <property type="evidence" value="ECO:0007669"/>
    <property type="project" value="UniProtKB-SubCell"/>
</dbReference>
<evidence type="ECO:0000256" key="5">
    <source>
        <dbReference type="ARBA" id="ARBA00022833"/>
    </source>
</evidence>
<keyword evidence="13" id="KW-1185">Reference proteome</keyword>
<evidence type="ECO:0000256" key="7">
    <source>
        <dbReference type="ARBA" id="ARBA00023163"/>
    </source>
</evidence>
<dbReference type="EMBL" id="CAMAPF010001127">
    <property type="protein sequence ID" value="CAH9147321.1"/>
    <property type="molecule type" value="Genomic_DNA"/>
</dbReference>
<keyword evidence="2" id="KW-0479">Metal-binding</keyword>
<accession>A0AAV0E1G0</accession>
<keyword evidence="3" id="KW-0677">Repeat</keyword>
<evidence type="ECO:0000256" key="1">
    <source>
        <dbReference type="ARBA" id="ARBA00004123"/>
    </source>
</evidence>
<keyword evidence="4 9" id="KW-0863">Zinc-finger</keyword>
<dbReference type="SUPFAM" id="SSF57667">
    <property type="entry name" value="beta-beta-alpha zinc fingers"/>
    <property type="match status" value="1"/>
</dbReference>
<evidence type="ECO:0000256" key="4">
    <source>
        <dbReference type="ARBA" id="ARBA00022771"/>
    </source>
</evidence>
<evidence type="ECO:0000256" key="3">
    <source>
        <dbReference type="ARBA" id="ARBA00022737"/>
    </source>
</evidence>
<dbReference type="InterPro" id="IPR036236">
    <property type="entry name" value="Znf_C2H2_sf"/>
</dbReference>
<feature type="domain" description="C2H2-type" evidence="10">
    <location>
        <begin position="44"/>
        <end position="71"/>
    </location>
</feature>
<dbReference type="GO" id="GO:0008270">
    <property type="term" value="F:zinc ion binding"/>
    <property type="evidence" value="ECO:0007669"/>
    <property type="project" value="UniProtKB-KW"/>
</dbReference>
<evidence type="ECO:0000313" key="12">
    <source>
        <dbReference type="EMBL" id="CAH9147321.1"/>
    </source>
</evidence>
<dbReference type="PROSITE" id="PS50157">
    <property type="entry name" value="ZINC_FINGER_C2H2_2"/>
    <property type="match status" value="1"/>
</dbReference>
<keyword evidence="8" id="KW-0539">Nucleus</keyword>
<evidence type="ECO:0000259" key="10">
    <source>
        <dbReference type="PROSITE" id="PS50157"/>
    </source>
</evidence>
<dbReference type="InterPro" id="IPR013087">
    <property type="entry name" value="Znf_C2H2_type"/>
</dbReference>
<keyword evidence="7" id="KW-0804">Transcription</keyword>
<dbReference type="Pfam" id="PF13912">
    <property type="entry name" value="zf-C2H2_6"/>
    <property type="match status" value="2"/>
</dbReference>
<sequence>MTVMMMKRSRKEVAADAEVLAMANCLDLLSRPGAAVNAAASLEFGCRTCTKRFQSFQALGGHMASHKRIKTMKREGSERKGHKCVVCGLVFGLGQALGGHMRKHRTDLLQVNTAKISKRDEKEEYMDGVYSKMDDERAVMFDLNLNPQRDWMAPGEEAADFPRTTLNLFI</sequence>
<evidence type="ECO:0000256" key="6">
    <source>
        <dbReference type="ARBA" id="ARBA00023015"/>
    </source>
</evidence>
<dbReference type="Proteomes" id="UP001152523">
    <property type="component" value="Unassembled WGS sequence"/>
</dbReference>
<dbReference type="PANTHER" id="PTHR26374:SF456">
    <property type="entry name" value="ZINC FINGER PROTEIN ZAT5-LIKE"/>
    <property type="match status" value="1"/>
</dbReference>
<evidence type="ECO:0000256" key="8">
    <source>
        <dbReference type="ARBA" id="ARBA00023242"/>
    </source>
</evidence>
<comment type="caution">
    <text evidence="11">The sequence shown here is derived from an EMBL/GenBank/DDBJ whole genome shotgun (WGS) entry which is preliminary data.</text>
</comment>
<dbReference type="AlphaFoldDB" id="A0AAV0E1G0"/>
<reference evidence="11" key="1">
    <citation type="submission" date="2022-07" db="EMBL/GenBank/DDBJ databases">
        <authorList>
            <person name="Macas J."/>
            <person name="Novak P."/>
            <person name="Neumann P."/>
        </authorList>
    </citation>
    <scope>NUCLEOTIDE SEQUENCE</scope>
</reference>